<accession>A0A834XCV0</accession>
<organism evidence="1 2">
    <name type="scientific">Senna tora</name>
    <dbReference type="NCBI Taxonomy" id="362788"/>
    <lineage>
        <taxon>Eukaryota</taxon>
        <taxon>Viridiplantae</taxon>
        <taxon>Streptophyta</taxon>
        <taxon>Embryophyta</taxon>
        <taxon>Tracheophyta</taxon>
        <taxon>Spermatophyta</taxon>
        <taxon>Magnoliopsida</taxon>
        <taxon>eudicotyledons</taxon>
        <taxon>Gunneridae</taxon>
        <taxon>Pentapetalae</taxon>
        <taxon>rosids</taxon>
        <taxon>fabids</taxon>
        <taxon>Fabales</taxon>
        <taxon>Fabaceae</taxon>
        <taxon>Caesalpinioideae</taxon>
        <taxon>Cassia clade</taxon>
        <taxon>Senna</taxon>
    </lineage>
</organism>
<comment type="caution">
    <text evidence="1">The sequence shown here is derived from an EMBL/GenBank/DDBJ whole genome shotgun (WGS) entry which is preliminary data.</text>
</comment>
<evidence type="ECO:0000313" key="1">
    <source>
        <dbReference type="EMBL" id="KAF7842017.1"/>
    </source>
</evidence>
<dbReference type="EMBL" id="JAAIUW010000002">
    <property type="protein sequence ID" value="KAF7842017.1"/>
    <property type="molecule type" value="Genomic_DNA"/>
</dbReference>
<reference evidence="1" key="1">
    <citation type="submission" date="2020-09" db="EMBL/GenBank/DDBJ databases">
        <title>Genome-Enabled Discovery of Anthraquinone Biosynthesis in Senna tora.</title>
        <authorList>
            <person name="Kang S.-H."/>
            <person name="Pandey R.P."/>
            <person name="Lee C.-M."/>
            <person name="Sim J.-S."/>
            <person name="Jeong J.-T."/>
            <person name="Choi B.-S."/>
            <person name="Jung M."/>
            <person name="Ginzburg D."/>
            <person name="Zhao K."/>
            <person name="Won S.Y."/>
            <person name="Oh T.-J."/>
            <person name="Yu Y."/>
            <person name="Kim N.-H."/>
            <person name="Lee O.R."/>
            <person name="Lee T.-H."/>
            <person name="Bashyal P."/>
            <person name="Kim T.-S."/>
            <person name="Lee W.-H."/>
            <person name="Kawkins C."/>
            <person name="Kim C.-K."/>
            <person name="Kim J.S."/>
            <person name="Ahn B.O."/>
            <person name="Rhee S.Y."/>
            <person name="Sohng J.K."/>
        </authorList>
    </citation>
    <scope>NUCLEOTIDE SEQUENCE</scope>
    <source>
        <tissue evidence="1">Leaf</tissue>
    </source>
</reference>
<sequence length="75" mass="8375">MGLVNAWKVCQVHMCCCASESNQLNGALVCIEGVKVLSKHILNSNQLNVVAQASKKDRFALYLRIRVDLMLEWGL</sequence>
<protein>
    <submittedName>
        <fullName evidence="1">Uncharacterized protein</fullName>
    </submittedName>
</protein>
<keyword evidence="2" id="KW-1185">Reference proteome</keyword>
<dbReference type="Proteomes" id="UP000634136">
    <property type="component" value="Unassembled WGS sequence"/>
</dbReference>
<name>A0A834XCV0_9FABA</name>
<dbReference type="AlphaFoldDB" id="A0A834XCV0"/>
<evidence type="ECO:0000313" key="2">
    <source>
        <dbReference type="Proteomes" id="UP000634136"/>
    </source>
</evidence>
<proteinExistence type="predicted"/>
<gene>
    <name evidence="1" type="ORF">G2W53_004315</name>
</gene>